<dbReference type="Gene3D" id="2.30.42.10">
    <property type="match status" value="1"/>
</dbReference>
<dbReference type="InterPro" id="IPR036034">
    <property type="entry name" value="PDZ_sf"/>
</dbReference>
<dbReference type="GO" id="GO:0006508">
    <property type="term" value="P:proteolysis"/>
    <property type="evidence" value="ECO:0007669"/>
    <property type="project" value="UniProtKB-KW"/>
</dbReference>
<dbReference type="Pfam" id="PF13180">
    <property type="entry name" value="PDZ_2"/>
    <property type="match status" value="1"/>
</dbReference>
<feature type="transmembrane region" description="Helical" evidence="3">
    <location>
        <begin position="84"/>
        <end position="110"/>
    </location>
</feature>
<dbReference type="Proteomes" id="UP000005753">
    <property type="component" value="Chromosome"/>
</dbReference>
<dbReference type="PANTHER" id="PTHR22939">
    <property type="entry name" value="SERINE PROTEASE FAMILY S1C HTRA-RELATED"/>
    <property type="match status" value="1"/>
</dbReference>
<feature type="region of interest" description="Disordered" evidence="2">
    <location>
        <begin position="281"/>
        <end position="305"/>
    </location>
</feature>
<keyword evidence="3" id="KW-0812">Transmembrane</keyword>
<name>I5ATJ1_EUBC6</name>
<feature type="compositionally biased region" description="Basic and acidic residues" evidence="2">
    <location>
        <begin position="145"/>
        <end position="159"/>
    </location>
</feature>
<feature type="compositionally biased region" description="Polar residues" evidence="2">
    <location>
        <begin position="281"/>
        <end position="293"/>
    </location>
</feature>
<evidence type="ECO:0000313" key="6">
    <source>
        <dbReference type="Proteomes" id="UP000005753"/>
    </source>
</evidence>
<organism evidence="5 6">
    <name type="scientific">Eubacterium cellulosolvens (strain ATCC 43171 / JCM 9499 / 6)</name>
    <name type="common">Cillobacterium cellulosolvens</name>
    <dbReference type="NCBI Taxonomy" id="633697"/>
    <lineage>
        <taxon>Bacteria</taxon>
        <taxon>Bacillati</taxon>
        <taxon>Bacillota</taxon>
        <taxon>Clostridia</taxon>
        <taxon>Eubacteriales</taxon>
        <taxon>Eubacteriaceae</taxon>
        <taxon>Eubacterium</taxon>
    </lineage>
</organism>
<dbReference type="STRING" id="633697.EubceDRAFT1_1299"/>
<dbReference type="InterPro" id="IPR001478">
    <property type="entry name" value="PDZ"/>
</dbReference>
<sequence>MNQEQDNNSFPYRQDPQSPQNAGNGFERYNNTGANNGPGNGYNGYPGGGFNHNPNGYPGNFPPSGNGQNTGNEPSGRGGNGKKIGISILCGALAGVTATAIFLGAVSVTLPGIAENSTKDFEKSLKKTIEKEVEKLPSTLEKSIEKNKKDLFNSNDKKSKSQSSDEDSDDSSSGSSESPTSAKTGGYLGIACAEVKDQEDSKDMPEGVYVTDVQAGSPASMAGLKTGDIITALNGKKVGSVSELKEAIAENKPESKVTLTISRKSGKEYKESTHDAILTTWPESSNDQQNAGGMTNPFGQEDDGE</sequence>
<gene>
    <name evidence="5" type="ORF">EubceDRAFT1_1299</name>
</gene>
<keyword evidence="6" id="KW-1185">Reference proteome</keyword>
<dbReference type="EMBL" id="CM001487">
    <property type="protein sequence ID" value="EIM57114.1"/>
    <property type="molecule type" value="Genomic_DNA"/>
</dbReference>
<feature type="compositionally biased region" description="Low complexity" evidence="2">
    <location>
        <begin position="51"/>
        <end position="67"/>
    </location>
</feature>
<reference evidence="5 6" key="2">
    <citation type="submission" date="2012-02" db="EMBL/GenBank/DDBJ databases">
        <title>Improved High-Quality Draft sequence of Eubacterium cellulosolvens 6.</title>
        <authorList>
            <consortium name="US DOE Joint Genome Institute"/>
            <person name="Lucas S."/>
            <person name="Han J."/>
            <person name="Lapidus A."/>
            <person name="Cheng J.-F."/>
            <person name="Goodwin L."/>
            <person name="Pitluck S."/>
            <person name="Peters L."/>
            <person name="Mikhailova N."/>
            <person name="Gu W."/>
            <person name="Detter J.C."/>
            <person name="Han C."/>
            <person name="Tapia R."/>
            <person name="Land M."/>
            <person name="Hauser L."/>
            <person name="Kyrpides N."/>
            <person name="Ivanova N."/>
            <person name="Pagani I."/>
            <person name="Johnson E."/>
            <person name="Mukhopadhyay B."/>
            <person name="Anderson I."/>
            <person name="Woyke T."/>
        </authorList>
    </citation>
    <scope>NUCLEOTIDE SEQUENCE [LARGE SCALE GENOMIC DNA]</scope>
    <source>
        <strain evidence="5 6">6</strain>
    </source>
</reference>
<reference evidence="5 6" key="1">
    <citation type="submission" date="2010-08" db="EMBL/GenBank/DDBJ databases">
        <authorList>
            <consortium name="US DOE Joint Genome Institute (JGI-PGF)"/>
            <person name="Lucas S."/>
            <person name="Copeland A."/>
            <person name="Lapidus A."/>
            <person name="Cheng J.-F."/>
            <person name="Bruce D."/>
            <person name="Goodwin L."/>
            <person name="Pitluck S."/>
            <person name="Land M.L."/>
            <person name="Hauser L."/>
            <person name="Chang Y.-J."/>
            <person name="Anderson I.J."/>
            <person name="Johnson E."/>
            <person name="Mulhopadhyay B."/>
            <person name="Kyrpides N."/>
            <person name="Woyke T.J."/>
        </authorList>
    </citation>
    <scope>NUCLEOTIDE SEQUENCE [LARGE SCALE GENOMIC DNA]</scope>
    <source>
        <strain evidence="5 6">6</strain>
    </source>
</reference>
<evidence type="ECO:0000256" key="2">
    <source>
        <dbReference type="SAM" id="MobiDB-lite"/>
    </source>
</evidence>
<comment type="similarity">
    <text evidence="1">Belongs to the peptidase S1C family.</text>
</comment>
<dbReference type="OrthoDB" id="1765023at2"/>
<dbReference type="AlphaFoldDB" id="I5ATJ1"/>
<keyword evidence="3" id="KW-1133">Transmembrane helix</keyword>
<feature type="domain" description="PDZ" evidence="4">
    <location>
        <begin position="186"/>
        <end position="265"/>
    </location>
</feature>
<dbReference type="SUPFAM" id="SSF50156">
    <property type="entry name" value="PDZ domain-like"/>
    <property type="match status" value="1"/>
</dbReference>
<feature type="region of interest" description="Disordered" evidence="2">
    <location>
        <begin position="1"/>
        <end position="78"/>
    </location>
</feature>
<dbReference type="GO" id="GO:0008233">
    <property type="term" value="F:peptidase activity"/>
    <property type="evidence" value="ECO:0007669"/>
    <property type="project" value="UniProtKB-KW"/>
</dbReference>
<dbReference type="HOGENOM" id="CLU_911357_0_0_9"/>
<accession>I5ATJ1</accession>
<evidence type="ECO:0000259" key="4">
    <source>
        <dbReference type="PROSITE" id="PS50106"/>
    </source>
</evidence>
<proteinExistence type="inferred from homology"/>
<protein>
    <submittedName>
        <fullName evidence="5">Trypsin-like serine protease with C-terminal PDZ domain</fullName>
    </submittedName>
</protein>
<keyword evidence="5" id="KW-0378">Hydrolase</keyword>
<keyword evidence="5" id="KW-0645">Protease</keyword>
<keyword evidence="3" id="KW-0472">Membrane</keyword>
<dbReference type="SMART" id="SM00228">
    <property type="entry name" value="PDZ"/>
    <property type="match status" value="1"/>
</dbReference>
<feature type="region of interest" description="Disordered" evidence="2">
    <location>
        <begin position="145"/>
        <end position="187"/>
    </location>
</feature>
<dbReference type="eggNOG" id="COG0265">
    <property type="taxonomic scope" value="Bacteria"/>
</dbReference>
<evidence type="ECO:0000313" key="5">
    <source>
        <dbReference type="EMBL" id="EIM57114.1"/>
    </source>
</evidence>
<evidence type="ECO:0000256" key="3">
    <source>
        <dbReference type="SAM" id="Phobius"/>
    </source>
</evidence>
<dbReference type="MEROPS" id="S01.491"/>
<feature type="compositionally biased region" description="Gly residues" evidence="2">
    <location>
        <begin position="36"/>
        <end position="50"/>
    </location>
</feature>
<dbReference type="PANTHER" id="PTHR22939:SF129">
    <property type="entry name" value="SERINE PROTEASE HTRA2, MITOCHONDRIAL"/>
    <property type="match status" value="1"/>
</dbReference>
<dbReference type="PROSITE" id="PS50106">
    <property type="entry name" value="PDZ"/>
    <property type="match status" value="1"/>
</dbReference>
<feature type="compositionally biased region" description="Polar residues" evidence="2">
    <location>
        <begin position="1"/>
        <end position="23"/>
    </location>
</feature>
<evidence type="ECO:0000256" key="1">
    <source>
        <dbReference type="ARBA" id="ARBA00010541"/>
    </source>
</evidence>